<evidence type="ECO:0000256" key="1">
    <source>
        <dbReference type="ARBA" id="ARBA00022737"/>
    </source>
</evidence>
<accession>A0A368FGF3</accession>
<gene>
    <name evidence="5" type="ORF">ANCCAN_23082</name>
</gene>
<dbReference type="PROSITE" id="PS01180">
    <property type="entry name" value="CUB"/>
    <property type="match status" value="1"/>
</dbReference>
<evidence type="ECO:0000256" key="3">
    <source>
        <dbReference type="PROSITE-ProRule" id="PRU00059"/>
    </source>
</evidence>
<dbReference type="InterPro" id="IPR035914">
    <property type="entry name" value="Sperma_CUB_dom_sf"/>
</dbReference>
<keyword evidence="6" id="KW-1185">Reference proteome</keyword>
<evidence type="ECO:0000313" key="5">
    <source>
        <dbReference type="EMBL" id="RCN31142.1"/>
    </source>
</evidence>
<dbReference type="SMART" id="SM00042">
    <property type="entry name" value="CUB"/>
    <property type="match status" value="1"/>
</dbReference>
<dbReference type="Proteomes" id="UP000252519">
    <property type="component" value="Unassembled WGS sequence"/>
</dbReference>
<comment type="caution">
    <text evidence="5">The sequence shown here is derived from an EMBL/GenBank/DDBJ whole genome shotgun (WGS) entry which is preliminary data.</text>
</comment>
<evidence type="ECO:0000259" key="4">
    <source>
        <dbReference type="PROSITE" id="PS01180"/>
    </source>
</evidence>
<protein>
    <submittedName>
        <fullName evidence="5">CUB domain protein</fullName>
    </submittedName>
</protein>
<name>A0A368FGF3_ANCCA</name>
<proteinExistence type="predicted"/>
<feature type="domain" description="CUB" evidence="4">
    <location>
        <begin position="1"/>
        <end position="86"/>
    </location>
</feature>
<evidence type="ECO:0000256" key="2">
    <source>
        <dbReference type="ARBA" id="ARBA00023157"/>
    </source>
</evidence>
<dbReference type="EMBL" id="JOJR01001378">
    <property type="protein sequence ID" value="RCN31142.1"/>
    <property type="molecule type" value="Genomic_DNA"/>
</dbReference>
<dbReference type="CDD" id="cd00041">
    <property type="entry name" value="CUB"/>
    <property type="match status" value="1"/>
</dbReference>
<keyword evidence="1" id="KW-0677">Repeat</keyword>
<sequence length="148" mass="17031">MHTWRNRDAGPADTYITITFDPFDVENYFDYVEVYDGNTTSQLIGDLDTSRPVKDTFESTSNQMLVYFHTDNMVTDKGWSAMWNAKKNTPAVNQVGTNGEMSSPNYPGEYDRFLEQMYYATSPENTSSYLLYIEGSSTDDLIRIICFR</sequence>
<dbReference type="InterPro" id="IPR000859">
    <property type="entry name" value="CUB_dom"/>
</dbReference>
<organism evidence="5 6">
    <name type="scientific">Ancylostoma caninum</name>
    <name type="common">Dog hookworm</name>
    <dbReference type="NCBI Taxonomy" id="29170"/>
    <lineage>
        <taxon>Eukaryota</taxon>
        <taxon>Metazoa</taxon>
        <taxon>Ecdysozoa</taxon>
        <taxon>Nematoda</taxon>
        <taxon>Chromadorea</taxon>
        <taxon>Rhabditida</taxon>
        <taxon>Rhabditina</taxon>
        <taxon>Rhabditomorpha</taxon>
        <taxon>Strongyloidea</taxon>
        <taxon>Ancylostomatidae</taxon>
        <taxon>Ancylostomatinae</taxon>
        <taxon>Ancylostoma</taxon>
    </lineage>
</organism>
<dbReference type="OrthoDB" id="5808499at2759"/>
<evidence type="ECO:0000313" key="6">
    <source>
        <dbReference type="Proteomes" id="UP000252519"/>
    </source>
</evidence>
<reference evidence="5 6" key="1">
    <citation type="submission" date="2014-10" db="EMBL/GenBank/DDBJ databases">
        <title>Draft genome of the hookworm Ancylostoma caninum.</title>
        <authorList>
            <person name="Mitreva M."/>
        </authorList>
    </citation>
    <scope>NUCLEOTIDE SEQUENCE [LARGE SCALE GENOMIC DNA]</scope>
    <source>
        <strain evidence="5 6">Baltimore</strain>
    </source>
</reference>
<dbReference type="PANTHER" id="PTHR24251">
    <property type="entry name" value="OVOCHYMASE-RELATED"/>
    <property type="match status" value="1"/>
</dbReference>
<keyword evidence="2" id="KW-1015">Disulfide bond</keyword>
<dbReference type="AlphaFoldDB" id="A0A368FGF3"/>
<dbReference type="STRING" id="29170.A0A368FGF3"/>
<dbReference type="PANTHER" id="PTHR24251:SF30">
    <property type="entry name" value="MEMBRANE FRIZZLED-RELATED PROTEIN"/>
    <property type="match status" value="1"/>
</dbReference>
<dbReference type="SUPFAM" id="SSF49854">
    <property type="entry name" value="Spermadhesin, CUB domain"/>
    <property type="match status" value="1"/>
</dbReference>
<dbReference type="Gene3D" id="2.60.120.290">
    <property type="entry name" value="Spermadhesin, CUB domain"/>
    <property type="match status" value="1"/>
</dbReference>
<dbReference type="Pfam" id="PF00431">
    <property type="entry name" value="CUB"/>
    <property type="match status" value="1"/>
</dbReference>
<comment type="caution">
    <text evidence="3">Lacks conserved residue(s) required for the propagation of feature annotation.</text>
</comment>